<protein>
    <submittedName>
        <fullName evidence="7">p-hydroxybenzoic acid efflux pump subunit AaeB</fullName>
    </submittedName>
</protein>
<dbReference type="GO" id="GO:0005886">
    <property type="term" value="C:plasma membrane"/>
    <property type="evidence" value="ECO:0007669"/>
    <property type="project" value="UniProtKB-SubCell"/>
</dbReference>
<feature type="transmembrane region" description="Helical" evidence="6">
    <location>
        <begin position="355"/>
        <end position="373"/>
    </location>
</feature>
<evidence type="ECO:0000256" key="1">
    <source>
        <dbReference type="ARBA" id="ARBA00004651"/>
    </source>
</evidence>
<dbReference type="OrthoDB" id="8005649at2"/>
<evidence type="ECO:0000256" key="3">
    <source>
        <dbReference type="ARBA" id="ARBA00022692"/>
    </source>
</evidence>
<dbReference type="EMBL" id="CP023036">
    <property type="protein sequence ID" value="AXY22318.1"/>
    <property type="molecule type" value="Genomic_DNA"/>
</dbReference>
<keyword evidence="8" id="KW-1185">Reference proteome</keyword>
<feature type="transmembrane region" description="Helical" evidence="6">
    <location>
        <begin position="94"/>
        <end position="113"/>
    </location>
</feature>
<feature type="transmembrane region" description="Helical" evidence="6">
    <location>
        <begin position="435"/>
        <end position="452"/>
    </location>
</feature>
<dbReference type="Proteomes" id="UP000264120">
    <property type="component" value="Chromosome"/>
</dbReference>
<evidence type="ECO:0000256" key="5">
    <source>
        <dbReference type="ARBA" id="ARBA00023136"/>
    </source>
</evidence>
<comment type="subcellular location">
    <subcellularLocation>
        <location evidence="1">Cell membrane</location>
        <topology evidence="1">Multi-pass membrane protein</topology>
    </subcellularLocation>
</comment>
<keyword evidence="3 6" id="KW-0812">Transmembrane</keyword>
<feature type="transmembrane region" description="Helical" evidence="6">
    <location>
        <begin position="385"/>
        <end position="406"/>
    </location>
</feature>
<evidence type="ECO:0000256" key="2">
    <source>
        <dbReference type="ARBA" id="ARBA00022475"/>
    </source>
</evidence>
<keyword evidence="4 6" id="KW-1133">Transmembrane helix</keyword>
<dbReference type="PANTHER" id="PTHR30509:SF40">
    <property type="entry name" value="BLR3852 PROTEIN"/>
    <property type="match status" value="1"/>
</dbReference>
<organism evidence="7 8">
    <name type="scientific">Komagataeibacter saccharivorans</name>
    <dbReference type="NCBI Taxonomy" id="265959"/>
    <lineage>
        <taxon>Bacteria</taxon>
        <taxon>Pseudomonadati</taxon>
        <taxon>Pseudomonadota</taxon>
        <taxon>Alphaproteobacteria</taxon>
        <taxon>Acetobacterales</taxon>
        <taxon>Acetobacteraceae</taxon>
        <taxon>Komagataeibacter</taxon>
    </lineage>
</organism>
<accession>A0A347WBS5</accession>
<feature type="transmembrane region" description="Helical" evidence="6">
    <location>
        <begin position="464"/>
        <end position="483"/>
    </location>
</feature>
<dbReference type="Pfam" id="PF04632">
    <property type="entry name" value="FUSC"/>
    <property type="match status" value="2"/>
</dbReference>
<dbReference type="RefSeq" id="WP_118962820.1">
    <property type="nucleotide sequence ID" value="NZ_CP023036.1"/>
</dbReference>
<evidence type="ECO:0000256" key="4">
    <source>
        <dbReference type="ARBA" id="ARBA00022989"/>
    </source>
</evidence>
<feature type="transmembrane region" description="Helical" evidence="6">
    <location>
        <begin position="145"/>
        <end position="163"/>
    </location>
</feature>
<gene>
    <name evidence="7" type="primary">aaeB_4</name>
    <name evidence="7" type="ORF">CD178_01541</name>
</gene>
<evidence type="ECO:0000313" key="8">
    <source>
        <dbReference type="Proteomes" id="UP000264120"/>
    </source>
</evidence>
<name>A0A347WBS5_9PROT</name>
<evidence type="ECO:0000256" key="6">
    <source>
        <dbReference type="SAM" id="Phobius"/>
    </source>
</evidence>
<dbReference type="PANTHER" id="PTHR30509">
    <property type="entry name" value="P-HYDROXYBENZOIC ACID EFFLUX PUMP SUBUNIT-RELATED"/>
    <property type="match status" value="1"/>
</dbReference>
<reference evidence="7 8" key="1">
    <citation type="submission" date="2017-08" db="EMBL/GenBank/DDBJ databases">
        <title>Complete genome sequence of Gluconacetobacter saccharivorans CV1 isolated from Fermented Vinegar.</title>
        <authorList>
            <person name="Kim S.-Y."/>
        </authorList>
    </citation>
    <scope>NUCLEOTIDE SEQUENCE [LARGE SCALE GENOMIC DNA]</scope>
    <source>
        <strain evidence="7 8">CV1</strain>
    </source>
</reference>
<keyword evidence="5 6" id="KW-0472">Membrane</keyword>
<evidence type="ECO:0000313" key="7">
    <source>
        <dbReference type="EMBL" id="AXY22318.1"/>
    </source>
</evidence>
<dbReference type="AlphaFoldDB" id="A0A347WBS5"/>
<sequence>MNAETDAAGSQTKAFISALRSLFHNHAGLWHGKLRWLLAPSPADMVFALRTSLAAALSLLIAMWMELDSPQWAPLTVWVVAQSSRGESLSKARWRVVGTLIGCAAAVALIAAFPQAPGLFFPGLALWIGLCCGCATFFDGYRSYGLLVTSFTSAIVATGAITAPDDVFNIAMSRGSYIILGIVCEATLAAIFIPALNEQARTRLLARLHALWSEVSKDVGPLTQGRIDAETQGRLLTDLVGANSRVEYDTLEMGPQGGRVADHARAALADMMMLIARARGMAIAGQVADMTDSHGIAADLAAARTHIQTCETPVPGDRFRFALRSRRLAVEAVENGIRAAAGIMAAWLLWEVTGWPAGAGFVSFVSLVYGLLATRENPLLASSPFFKGAVWCAAVAAVFVFLVMPAVTAPETLVLLLLVPMTISGLAARTPATAGYAFSFNMFLPVLIGPANQGRFDEVSFLNGISAFLGAVLFAWWTFRLVLPFRPDAHMRRTESWTRRRLWALADRRNGMSVYQWLSENADSMVRSVRNAHGVSRPVVLAHIQMRLDAMTVGIEVITVRELARSGFLSRWLERRLRVFLRAWQDHDPKAQAMARAILHDRHWQNHDDPYIERLAGALKVIARMGVPSGQET</sequence>
<dbReference type="InterPro" id="IPR006726">
    <property type="entry name" value="PHBA_efflux_AaeB/fusaric-R"/>
</dbReference>
<dbReference type="GO" id="GO:0022857">
    <property type="term" value="F:transmembrane transporter activity"/>
    <property type="evidence" value="ECO:0007669"/>
    <property type="project" value="InterPro"/>
</dbReference>
<keyword evidence="2" id="KW-1003">Cell membrane</keyword>
<feature type="transmembrane region" description="Helical" evidence="6">
    <location>
        <begin position="119"/>
        <end position="138"/>
    </location>
</feature>
<proteinExistence type="predicted"/>
<feature type="transmembrane region" description="Helical" evidence="6">
    <location>
        <begin position="175"/>
        <end position="197"/>
    </location>
</feature>
<feature type="transmembrane region" description="Helical" evidence="6">
    <location>
        <begin position="328"/>
        <end position="349"/>
    </location>
</feature>
<dbReference type="KEGG" id="ksc:CD178_01541"/>